<feature type="region of interest" description="Disordered" evidence="11">
    <location>
        <begin position="206"/>
        <end position="254"/>
    </location>
</feature>
<evidence type="ECO:0000256" key="8">
    <source>
        <dbReference type="ARBA" id="ARBA00023136"/>
    </source>
</evidence>
<organism evidence="15 16">
    <name type="scientific">Sesamum alatum</name>
    <dbReference type="NCBI Taxonomy" id="300844"/>
    <lineage>
        <taxon>Eukaryota</taxon>
        <taxon>Viridiplantae</taxon>
        <taxon>Streptophyta</taxon>
        <taxon>Embryophyta</taxon>
        <taxon>Tracheophyta</taxon>
        <taxon>Spermatophyta</taxon>
        <taxon>Magnoliopsida</taxon>
        <taxon>eudicotyledons</taxon>
        <taxon>Gunneridae</taxon>
        <taxon>Pentapetalae</taxon>
        <taxon>asterids</taxon>
        <taxon>lamiids</taxon>
        <taxon>Lamiales</taxon>
        <taxon>Pedaliaceae</taxon>
        <taxon>Sesamum</taxon>
    </lineage>
</organism>
<evidence type="ECO:0000256" key="12">
    <source>
        <dbReference type="SAM" id="Phobius"/>
    </source>
</evidence>
<reference evidence="15" key="1">
    <citation type="submission" date="2020-06" db="EMBL/GenBank/DDBJ databases">
        <authorList>
            <person name="Li T."/>
            <person name="Hu X."/>
            <person name="Zhang T."/>
            <person name="Song X."/>
            <person name="Zhang H."/>
            <person name="Dai N."/>
            <person name="Sheng W."/>
            <person name="Hou X."/>
            <person name="Wei L."/>
        </authorList>
    </citation>
    <scope>NUCLEOTIDE SEQUENCE</scope>
    <source>
        <strain evidence="15">3651</strain>
        <tissue evidence="15">Leaf</tissue>
    </source>
</reference>
<dbReference type="Proteomes" id="UP001293254">
    <property type="component" value="Unassembled WGS sequence"/>
</dbReference>
<dbReference type="InterPro" id="IPR034092">
    <property type="entry name" value="PHO1_SPX"/>
</dbReference>
<protein>
    <submittedName>
        <fullName evidence="15">Phosphate transporter</fullName>
    </submittedName>
</protein>
<dbReference type="CDD" id="cd14476">
    <property type="entry name" value="SPX_PHO1_like"/>
    <property type="match status" value="1"/>
</dbReference>
<keyword evidence="6 12" id="KW-0812">Transmembrane</keyword>
<keyword evidence="16" id="KW-1185">Reference proteome</keyword>
<dbReference type="GO" id="GO:0006817">
    <property type="term" value="P:phosphate ion transport"/>
    <property type="evidence" value="ECO:0007669"/>
    <property type="project" value="UniProtKB-KW"/>
</dbReference>
<dbReference type="GO" id="GO:0016036">
    <property type="term" value="P:cellular response to phosphate starvation"/>
    <property type="evidence" value="ECO:0007669"/>
    <property type="project" value="TreeGrafter"/>
</dbReference>
<feature type="transmembrane region" description="Helical" evidence="12">
    <location>
        <begin position="614"/>
        <end position="630"/>
    </location>
</feature>
<feature type="transmembrane region" description="Helical" evidence="12">
    <location>
        <begin position="402"/>
        <end position="424"/>
    </location>
</feature>
<comment type="subcellular location">
    <subcellularLocation>
        <location evidence="1">Cell membrane</location>
        <topology evidence="1">Multi-pass membrane protein</topology>
    </subcellularLocation>
</comment>
<dbReference type="GO" id="GO:0005886">
    <property type="term" value="C:plasma membrane"/>
    <property type="evidence" value="ECO:0007669"/>
    <property type="project" value="UniProtKB-SubCell"/>
</dbReference>
<evidence type="ECO:0000256" key="11">
    <source>
        <dbReference type="SAM" id="MobiDB-lite"/>
    </source>
</evidence>
<evidence type="ECO:0000256" key="10">
    <source>
        <dbReference type="SAM" id="Coils"/>
    </source>
</evidence>
<keyword evidence="3" id="KW-0813">Transport</keyword>
<keyword evidence="4" id="KW-1003">Cell membrane</keyword>
<evidence type="ECO:0000256" key="9">
    <source>
        <dbReference type="ARBA" id="ARBA00043939"/>
    </source>
</evidence>
<feature type="domain" description="SPX" evidence="14">
    <location>
        <begin position="1"/>
        <end position="351"/>
    </location>
</feature>
<proteinExistence type="inferred from homology"/>
<feature type="domain" description="EXS" evidence="13">
    <location>
        <begin position="610"/>
        <end position="776"/>
    </location>
</feature>
<feature type="compositionally biased region" description="Low complexity" evidence="11">
    <location>
        <begin position="207"/>
        <end position="219"/>
    </location>
</feature>
<evidence type="ECO:0000256" key="5">
    <source>
        <dbReference type="ARBA" id="ARBA00022592"/>
    </source>
</evidence>
<dbReference type="EMBL" id="JACGWO010000004">
    <property type="protein sequence ID" value="KAK4430024.1"/>
    <property type="molecule type" value="Genomic_DNA"/>
</dbReference>
<dbReference type="InterPro" id="IPR004331">
    <property type="entry name" value="SPX_dom"/>
</dbReference>
<dbReference type="PANTHER" id="PTHR10783">
    <property type="entry name" value="XENOTROPIC AND POLYTROPIC RETROVIRUS RECEPTOR 1-RELATED"/>
    <property type="match status" value="1"/>
</dbReference>
<name>A0AAE2CQ45_9LAMI</name>
<feature type="coiled-coil region" evidence="10">
    <location>
        <begin position="121"/>
        <end position="148"/>
    </location>
</feature>
<feature type="transmembrane region" description="Helical" evidence="12">
    <location>
        <begin position="673"/>
        <end position="694"/>
    </location>
</feature>
<feature type="compositionally biased region" description="Polar residues" evidence="11">
    <location>
        <begin position="226"/>
        <end position="244"/>
    </location>
</feature>
<dbReference type="InterPro" id="IPR004342">
    <property type="entry name" value="EXS_C"/>
</dbReference>
<evidence type="ECO:0000256" key="6">
    <source>
        <dbReference type="ARBA" id="ARBA00022692"/>
    </source>
</evidence>
<feature type="transmembrane region" description="Helical" evidence="12">
    <location>
        <begin position="714"/>
        <end position="736"/>
    </location>
</feature>
<evidence type="ECO:0000256" key="1">
    <source>
        <dbReference type="ARBA" id="ARBA00004651"/>
    </source>
</evidence>
<dbReference type="Pfam" id="PF03105">
    <property type="entry name" value="SPX"/>
    <property type="match status" value="1"/>
</dbReference>
<evidence type="ECO:0000256" key="2">
    <source>
        <dbReference type="ARBA" id="ARBA00009665"/>
    </source>
</evidence>
<comment type="caution">
    <text evidence="15">The sequence shown here is derived from an EMBL/GenBank/DDBJ whole genome shotgun (WGS) entry which is preliminary data.</text>
</comment>
<accession>A0AAE2CQ45</accession>
<dbReference type="GO" id="GO:0000822">
    <property type="term" value="F:inositol hexakisphosphate binding"/>
    <property type="evidence" value="ECO:0007669"/>
    <property type="project" value="TreeGrafter"/>
</dbReference>
<evidence type="ECO:0000259" key="14">
    <source>
        <dbReference type="PROSITE" id="PS51382"/>
    </source>
</evidence>
<dbReference type="Pfam" id="PF03124">
    <property type="entry name" value="EXS"/>
    <property type="match status" value="1"/>
</dbReference>
<evidence type="ECO:0000256" key="7">
    <source>
        <dbReference type="ARBA" id="ARBA00022989"/>
    </source>
</evidence>
<dbReference type="PROSITE" id="PS51380">
    <property type="entry name" value="EXS"/>
    <property type="match status" value="1"/>
</dbReference>
<gene>
    <name evidence="15" type="ORF">Salat_1303100</name>
</gene>
<comment type="similarity">
    <text evidence="2">Belongs to the SYG1 (TC 2.A.94) family.</text>
</comment>
<feature type="transmembrane region" description="Helical" evidence="12">
    <location>
        <begin position="444"/>
        <end position="466"/>
    </location>
</feature>
<evidence type="ECO:0000256" key="4">
    <source>
        <dbReference type="ARBA" id="ARBA00022475"/>
    </source>
</evidence>
<evidence type="ECO:0000313" key="15">
    <source>
        <dbReference type="EMBL" id="KAK4430024.1"/>
    </source>
</evidence>
<comment type="function">
    <text evidence="9">May transport inorganic phosphate (Pi).</text>
</comment>
<keyword evidence="7 12" id="KW-1133">Transmembrane helix</keyword>
<feature type="transmembrane region" description="Helical" evidence="12">
    <location>
        <begin position="650"/>
        <end position="666"/>
    </location>
</feature>
<feature type="transmembrane region" description="Helical" evidence="12">
    <location>
        <begin position="490"/>
        <end position="511"/>
    </location>
</feature>
<feature type="transmembrane region" description="Helical" evidence="12">
    <location>
        <begin position="523"/>
        <end position="546"/>
    </location>
</feature>
<sequence length="776" mass="89551">MKFGKDLKKQRVPEWIEAYVDYNGLKRILEEIHNSKGNKPNRPNASRERSSLFMDFDTSTGHASNFEKEGDVENQVIAVDTVQQENSRKKYNTKLLVSPEDGEENESIFFNTLDDELNKTNNFYKDKVDEAIEEAARLKKQMEALVALRIKVINPNFDGSSSLKCLSMDISNLAPSKIIPPARGKTAVQLNCAEIRAMDGKLGVEMSSESQLEPGSSSEVDLGCQGQHSNSHANNIPCTENSNGAPIDGENTNERKSSHLEILDRVKISNTFDDPISTIKGVLSDSKEKDLSCNKEELKEVEERLKVAFIELYQKLCHLKHYSFMNLSAFSKILKKYDKITSRSVARSYMRIVDNSYIGSCDVVNSLMERVEVVFIKNFLSSNRREGMKLLRPKQKIEKHHVTFFSGFFCGCSVALLVAVVLLVENRKLVLKSRGTLYMGTVFPLYSLFTYIVLHMLVYAANIYFWRRYKINYPFIFGFKRGTELGHREVFLLGSGLAMIVLAAFLIHFHIKMDSKSQHYETYIELLPLGLVIVVISITLCPFNIIYRSSRFFFIKCVFRCLCAPLYKVRLPDFFLADQFTSQVQAIRSFEYYICFYGWGRLSQRLNRCSSHDLYNVFYFIVGVIPYWFRFLQCVRRLFEERDFAHGYNGLRYFLTIVAVVIRTAFELRKKIAWKVLALVSSAIAAIANTYWDIVVDWGLLQRKSKNLFLRDKLLITHKSVYFTAMVLDVFLRFAWLQLTLDVHSLQGNTISTIFSCLEILRRGLWNFFRYFISKL</sequence>
<dbReference type="GO" id="GO:0005802">
    <property type="term" value="C:trans-Golgi network"/>
    <property type="evidence" value="ECO:0007669"/>
    <property type="project" value="TreeGrafter"/>
</dbReference>
<keyword evidence="8 12" id="KW-0472">Membrane</keyword>
<dbReference type="PROSITE" id="PS51382">
    <property type="entry name" value="SPX"/>
    <property type="match status" value="1"/>
</dbReference>
<dbReference type="PANTHER" id="PTHR10783:SF104">
    <property type="entry name" value="PHOSPHATE TRANSPORTER PHO1 HOMOLOG 10"/>
    <property type="match status" value="1"/>
</dbReference>
<evidence type="ECO:0000259" key="13">
    <source>
        <dbReference type="PROSITE" id="PS51380"/>
    </source>
</evidence>
<evidence type="ECO:0000313" key="16">
    <source>
        <dbReference type="Proteomes" id="UP001293254"/>
    </source>
</evidence>
<evidence type="ECO:0000256" key="3">
    <source>
        <dbReference type="ARBA" id="ARBA00022448"/>
    </source>
</evidence>
<keyword evidence="10" id="KW-0175">Coiled coil</keyword>
<dbReference type="AlphaFoldDB" id="A0AAE2CQ45"/>
<keyword evidence="5" id="KW-0592">Phosphate transport</keyword>
<reference evidence="15" key="2">
    <citation type="journal article" date="2024" name="Plant">
        <title>Genomic evolution and insights into agronomic trait innovations of Sesamum species.</title>
        <authorList>
            <person name="Miao H."/>
            <person name="Wang L."/>
            <person name="Qu L."/>
            <person name="Liu H."/>
            <person name="Sun Y."/>
            <person name="Le M."/>
            <person name="Wang Q."/>
            <person name="Wei S."/>
            <person name="Zheng Y."/>
            <person name="Lin W."/>
            <person name="Duan Y."/>
            <person name="Cao H."/>
            <person name="Xiong S."/>
            <person name="Wang X."/>
            <person name="Wei L."/>
            <person name="Li C."/>
            <person name="Ma Q."/>
            <person name="Ju M."/>
            <person name="Zhao R."/>
            <person name="Li G."/>
            <person name="Mu C."/>
            <person name="Tian Q."/>
            <person name="Mei H."/>
            <person name="Zhang T."/>
            <person name="Gao T."/>
            <person name="Zhang H."/>
        </authorList>
    </citation>
    <scope>NUCLEOTIDE SEQUENCE</scope>
    <source>
        <strain evidence="15">3651</strain>
    </source>
</reference>